<evidence type="ECO:0000259" key="2">
    <source>
        <dbReference type="PROSITE" id="PS50279"/>
    </source>
</evidence>
<name>A0A183FRB2_HELPZ</name>
<dbReference type="PANTHER" id="PTHR47248">
    <property type="entry name" value="PROTEIN CBG06772"/>
    <property type="match status" value="1"/>
</dbReference>
<reference evidence="3 4" key="1">
    <citation type="submission" date="2018-11" db="EMBL/GenBank/DDBJ databases">
        <authorList>
            <consortium name="Pathogen Informatics"/>
        </authorList>
    </citation>
    <scope>NUCLEOTIDE SEQUENCE [LARGE SCALE GENOMIC DNA]</scope>
</reference>
<evidence type="ECO:0000256" key="1">
    <source>
        <dbReference type="SAM" id="MobiDB-lite"/>
    </source>
</evidence>
<dbReference type="Proteomes" id="UP000050761">
    <property type="component" value="Unassembled WGS sequence"/>
</dbReference>
<sequence>MGEENCDKNASIRYHLDVETLTCLPFKFTGCGGNTNNFESSSDCHMKCIPMDFLMCPANTPPSTRPDGSSDCDDRKPCPKGSTCRRGFVVGLCCDDKAIEKYSANQKPDCGRKKVVKDRSTEFPMVLFGKSCDHQFCPEGAECHGGPFFAYCCQ</sequence>
<dbReference type="InterPro" id="IPR020901">
    <property type="entry name" value="Prtase_inh_Kunz-CS"/>
</dbReference>
<accession>A0A3P7Z3W9</accession>
<dbReference type="SMART" id="SM00131">
    <property type="entry name" value="KU"/>
    <property type="match status" value="1"/>
</dbReference>
<dbReference type="Pfam" id="PF00014">
    <property type="entry name" value="Kunitz_BPTI"/>
    <property type="match status" value="1"/>
</dbReference>
<dbReference type="OrthoDB" id="4473401at2759"/>
<protein>
    <submittedName>
        <fullName evidence="5">BPTI/Kunitz inhibitor domain-containing protein</fullName>
    </submittedName>
</protein>
<organism evidence="4 5">
    <name type="scientific">Heligmosomoides polygyrus</name>
    <name type="common">Parasitic roundworm</name>
    <dbReference type="NCBI Taxonomy" id="6339"/>
    <lineage>
        <taxon>Eukaryota</taxon>
        <taxon>Metazoa</taxon>
        <taxon>Ecdysozoa</taxon>
        <taxon>Nematoda</taxon>
        <taxon>Chromadorea</taxon>
        <taxon>Rhabditida</taxon>
        <taxon>Rhabditina</taxon>
        <taxon>Rhabditomorpha</taxon>
        <taxon>Strongyloidea</taxon>
        <taxon>Heligmosomidae</taxon>
        <taxon>Heligmosomoides</taxon>
    </lineage>
</organism>
<dbReference type="InterPro" id="IPR002223">
    <property type="entry name" value="Kunitz_BPTI"/>
</dbReference>
<dbReference type="AlphaFoldDB" id="A0A183FRB2"/>
<dbReference type="InterPro" id="IPR052861">
    <property type="entry name" value="BPTI/Kunitz_domain"/>
</dbReference>
<evidence type="ECO:0000313" key="5">
    <source>
        <dbReference type="WBParaSite" id="HPBE_0001035501-mRNA-1"/>
    </source>
</evidence>
<dbReference type="PROSITE" id="PS00280">
    <property type="entry name" value="BPTI_KUNITZ_1"/>
    <property type="match status" value="1"/>
</dbReference>
<dbReference type="EMBL" id="UZAH01026737">
    <property type="protein sequence ID" value="VDO84759.1"/>
    <property type="molecule type" value="Genomic_DNA"/>
</dbReference>
<dbReference type="InterPro" id="IPR036880">
    <property type="entry name" value="Kunitz_BPTI_sf"/>
</dbReference>
<dbReference type="SUPFAM" id="SSF57362">
    <property type="entry name" value="BPTI-like"/>
    <property type="match status" value="1"/>
</dbReference>
<dbReference type="PANTHER" id="PTHR47248:SF7">
    <property type="entry name" value="BPTI_KUNITZ INHIBITOR DOMAIN-CONTAINING PROTEIN"/>
    <property type="match status" value="1"/>
</dbReference>
<accession>A0A183FRB2</accession>
<dbReference type="WBParaSite" id="HPBE_0001035501-mRNA-1">
    <property type="protein sequence ID" value="HPBE_0001035501-mRNA-1"/>
    <property type="gene ID" value="HPBE_0001035501"/>
</dbReference>
<dbReference type="GO" id="GO:0004867">
    <property type="term" value="F:serine-type endopeptidase inhibitor activity"/>
    <property type="evidence" value="ECO:0007669"/>
    <property type="project" value="InterPro"/>
</dbReference>
<dbReference type="CDD" id="cd00109">
    <property type="entry name" value="Kunitz-type"/>
    <property type="match status" value="1"/>
</dbReference>
<gene>
    <name evidence="3" type="ORF">HPBE_LOCUS10356</name>
</gene>
<evidence type="ECO:0000313" key="3">
    <source>
        <dbReference type="EMBL" id="VDO84759.1"/>
    </source>
</evidence>
<proteinExistence type="predicted"/>
<feature type="region of interest" description="Disordered" evidence="1">
    <location>
        <begin position="60"/>
        <end position="79"/>
    </location>
</feature>
<evidence type="ECO:0000313" key="4">
    <source>
        <dbReference type="Proteomes" id="UP000050761"/>
    </source>
</evidence>
<reference evidence="5" key="2">
    <citation type="submission" date="2019-09" db="UniProtKB">
        <authorList>
            <consortium name="WormBaseParasite"/>
        </authorList>
    </citation>
    <scope>IDENTIFICATION</scope>
</reference>
<feature type="domain" description="BPTI/Kunitz inhibitor" evidence="2">
    <location>
        <begin position="1"/>
        <end position="48"/>
    </location>
</feature>
<dbReference type="PROSITE" id="PS50279">
    <property type="entry name" value="BPTI_KUNITZ_2"/>
    <property type="match status" value="1"/>
</dbReference>
<dbReference type="Gene3D" id="4.10.410.10">
    <property type="entry name" value="Pancreatic trypsin inhibitor Kunitz domain"/>
    <property type="match status" value="1"/>
</dbReference>
<keyword evidence="4" id="KW-1185">Reference proteome</keyword>